<proteinExistence type="predicted"/>
<dbReference type="Gene3D" id="3.60.15.10">
    <property type="entry name" value="Ribonuclease Z/Hydroxyacylglutathione hydrolase-like"/>
    <property type="match status" value="1"/>
</dbReference>
<organism evidence="2 3">
    <name type="scientific">Pedobacter ginsengiterrae</name>
    <dbReference type="NCBI Taxonomy" id="871696"/>
    <lineage>
        <taxon>Bacteria</taxon>
        <taxon>Pseudomonadati</taxon>
        <taxon>Bacteroidota</taxon>
        <taxon>Sphingobacteriia</taxon>
        <taxon>Sphingobacteriales</taxon>
        <taxon>Sphingobacteriaceae</taxon>
        <taxon>Pedobacter</taxon>
    </lineage>
</organism>
<dbReference type="InterPro" id="IPR001279">
    <property type="entry name" value="Metallo-B-lactamas"/>
</dbReference>
<sequence>MRNIQKTALILIGLSLFNFQLFAQKVIEPKDTPAEWSKPYKPFRIAGNLYYVGTYDLACYLITTDKGNILINTGLANSYAIISSNIKQLGFKVSDIKILLTTQAHYDHLGAMADFQQLTHASVMMDKEDVTVAIDGGSSDYALGGKEPSYKPVKTNRLLSDGDLISLGNMKLKMLHHPGHTKGSCSYIFEVKDKNKAYKVLIANMPSIVTDKKFSEIPAYPKIEEDYRSTLQKMKSLSFDIWLSSHASQFDLHKKHQENAAYNPEAFVDRKGYDEALNKLSADFSKKIKQK</sequence>
<dbReference type="InterPro" id="IPR036866">
    <property type="entry name" value="RibonucZ/Hydroxyglut_hydro"/>
</dbReference>
<dbReference type="Pfam" id="PF00753">
    <property type="entry name" value="Lactamase_B"/>
    <property type="match status" value="1"/>
</dbReference>
<dbReference type="RefSeq" id="WP_344765999.1">
    <property type="nucleotide sequence ID" value="NZ_BAABAK010000005.1"/>
</dbReference>
<dbReference type="Proteomes" id="UP001501081">
    <property type="component" value="Unassembled WGS sequence"/>
</dbReference>
<feature type="domain" description="Metallo-beta-lactamase" evidence="1">
    <location>
        <begin position="56"/>
        <end position="246"/>
    </location>
</feature>
<dbReference type="PANTHER" id="PTHR42951:SF17">
    <property type="entry name" value="METALLO-BETA-LACTAMASE DOMAIN-CONTAINING PROTEIN"/>
    <property type="match status" value="1"/>
</dbReference>
<protein>
    <submittedName>
        <fullName evidence="2">Subclass B3 metallo-beta-lactamase BJP-1</fullName>
    </submittedName>
</protein>
<dbReference type="EMBL" id="BAABAK010000005">
    <property type="protein sequence ID" value="GAA3962131.1"/>
    <property type="molecule type" value="Genomic_DNA"/>
</dbReference>
<comment type="caution">
    <text evidence="2">The sequence shown here is derived from an EMBL/GenBank/DDBJ whole genome shotgun (WGS) entry which is preliminary data.</text>
</comment>
<dbReference type="InterPro" id="IPR050855">
    <property type="entry name" value="NDM-1-like"/>
</dbReference>
<dbReference type="NCBIfam" id="NF033105">
    <property type="entry name" value="bla_subclass_B3"/>
    <property type="match status" value="1"/>
</dbReference>
<dbReference type="SMART" id="SM00849">
    <property type="entry name" value="Lactamase_B"/>
    <property type="match status" value="1"/>
</dbReference>
<dbReference type="PANTHER" id="PTHR42951">
    <property type="entry name" value="METALLO-BETA-LACTAMASE DOMAIN-CONTAINING"/>
    <property type="match status" value="1"/>
</dbReference>
<evidence type="ECO:0000313" key="2">
    <source>
        <dbReference type="EMBL" id="GAA3962131.1"/>
    </source>
</evidence>
<gene>
    <name evidence="2" type="primary">blaBJP</name>
    <name evidence="2" type="ORF">GCM10022246_14160</name>
</gene>
<dbReference type="NCBIfam" id="NF012229">
    <property type="entry name" value="bla_class_B_core"/>
    <property type="match status" value="1"/>
</dbReference>
<dbReference type="SUPFAM" id="SSF56281">
    <property type="entry name" value="Metallo-hydrolase/oxidoreductase"/>
    <property type="match status" value="1"/>
</dbReference>
<accession>A0ABP7P9W8</accession>
<keyword evidence="3" id="KW-1185">Reference proteome</keyword>
<name>A0ABP7P9W8_9SPHI</name>
<reference evidence="3" key="1">
    <citation type="journal article" date="2019" name="Int. J. Syst. Evol. Microbiol.">
        <title>The Global Catalogue of Microorganisms (GCM) 10K type strain sequencing project: providing services to taxonomists for standard genome sequencing and annotation.</title>
        <authorList>
            <consortium name="The Broad Institute Genomics Platform"/>
            <consortium name="The Broad Institute Genome Sequencing Center for Infectious Disease"/>
            <person name="Wu L."/>
            <person name="Ma J."/>
        </authorList>
    </citation>
    <scope>NUCLEOTIDE SEQUENCE [LARGE SCALE GENOMIC DNA]</scope>
    <source>
        <strain evidence="3">JCM 17338</strain>
    </source>
</reference>
<evidence type="ECO:0000313" key="3">
    <source>
        <dbReference type="Proteomes" id="UP001501081"/>
    </source>
</evidence>
<evidence type="ECO:0000259" key="1">
    <source>
        <dbReference type="SMART" id="SM00849"/>
    </source>
</evidence>